<feature type="signal peptide" evidence="1">
    <location>
        <begin position="1"/>
        <end position="23"/>
    </location>
</feature>
<dbReference type="AlphaFoldDB" id="A0A5B7CJA5"/>
<proteinExistence type="predicted"/>
<evidence type="ECO:0000313" key="3">
    <source>
        <dbReference type="Proteomes" id="UP000324222"/>
    </source>
</evidence>
<accession>A0A5B7CJA5</accession>
<keyword evidence="1" id="KW-0732">Signal</keyword>
<evidence type="ECO:0008006" key="4">
    <source>
        <dbReference type="Google" id="ProtNLM"/>
    </source>
</evidence>
<reference evidence="2 3" key="1">
    <citation type="submission" date="2019-05" db="EMBL/GenBank/DDBJ databases">
        <title>Another draft genome of Portunus trituberculatus and its Hox gene families provides insights of decapod evolution.</title>
        <authorList>
            <person name="Jeong J.-H."/>
            <person name="Song I."/>
            <person name="Kim S."/>
            <person name="Choi T."/>
            <person name="Kim D."/>
            <person name="Ryu S."/>
            <person name="Kim W."/>
        </authorList>
    </citation>
    <scope>NUCLEOTIDE SEQUENCE [LARGE SCALE GENOMIC DNA]</scope>
    <source>
        <tissue evidence="2">Muscle</tissue>
    </source>
</reference>
<sequence length="179" mass="19559">MGGSSEGLPSLVLLVLGQHLADAGDSCNNPGYRQHLTVASVWSLSPRWLLLGVNLPCTLRAQMLHTLRQVGTAVVAEFAVVVEFAVDAVVVAVDVVDAGVVVAVLEQGRLMLVQWNAGLEDKPSHQRQLDKMLQAVEDSIGYQVHHKGFCMGNQSHVGQERELEREQRVGRLRLHLNSL</sequence>
<dbReference type="Proteomes" id="UP000324222">
    <property type="component" value="Unassembled WGS sequence"/>
</dbReference>
<evidence type="ECO:0000313" key="2">
    <source>
        <dbReference type="EMBL" id="MPC09355.1"/>
    </source>
</evidence>
<gene>
    <name evidence="2" type="ORF">E2C01_001963</name>
</gene>
<evidence type="ECO:0000256" key="1">
    <source>
        <dbReference type="SAM" id="SignalP"/>
    </source>
</evidence>
<comment type="caution">
    <text evidence="2">The sequence shown here is derived from an EMBL/GenBank/DDBJ whole genome shotgun (WGS) entry which is preliminary data.</text>
</comment>
<organism evidence="2 3">
    <name type="scientific">Portunus trituberculatus</name>
    <name type="common">Swimming crab</name>
    <name type="synonym">Neptunus trituberculatus</name>
    <dbReference type="NCBI Taxonomy" id="210409"/>
    <lineage>
        <taxon>Eukaryota</taxon>
        <taxon>Metazoa</taxon>
        <taxon>Ecdysozoa</taxon>
        <taxon>Arthropoda</taxon>
        <taxon>Crustacea</taxon>
        <taxon>Multicrustacea</taxon>
        <taxon>Malacostraca</taxon>
        <taxon>Eumalacostraca</taxon>
        <taxon>Eucarida</taxon>
        <taxon>Decapoda</taxon>
        <taxon>Pleocyemata</taxon>
        <taxon>Brachyura</taxon>
        <taxon>Eubrachyura</taxon>
        <taxon>Portunoidea</taxon>
        <taxon>Portunidae</taxon>
        <taxon>Portuninae</taxon>
        <taxon>Portunus</taxon>
    </lineage>
</organism>
<name>A0A5B7CJA5_PORTR</name>
<protein>
    <recommendedName>
        <fullName evidence="4">Secreted protein</fullName>
    </recommendedName>
</protein>
<keyword evidence="3" id="KW-1185">Reference proteome</keyword>
<feature type="chain" id="PRO_5022825202" description="Secreted protein" evidence="1">
    <location>
        <begin position="24"/>
        <end position="179"/>
    </location>
</feature>
<dbReference type="EMBL" id="VSRR010000066">
    <property type="protein sequence ID" value="MPC09355.1"/>
    <property type="molecule type" value="Genomic_DNA"/>
</dbReference>